<reference evidence="2" key="1">
    <citation type="submission" date="2023-03" db="EMBL/GenBank/DDBJ databases">
        <title>Massive genome expansion in bonnet fungi (Mycena s.s.) driven by repeated elements and novel gene families across ecological guilds.</title>
        <authorList>
            <consortium name="Lawrence Berkeley National Laboratory"/>
            <person name="Harder C.B."/>
            <person name="Miyauchi S."/>
            <person name="Viragh M."/>
            <person name="Kuo A."/>
            <person name="Thoen E."/>
            <person name="Andreopoulos B."/>
            <person name="Lu D."/>
            <person name="Skrede I."/>
            <person name="Drula E."/>
            <person name="Henrissat B."/>
            <person name="Morin E."/>
            <person name="Kohler A."/>
            <person name="Barry K."/>
            <person name="LaButti K."/>
            <person name="Morin E."/>
            <person name="Salamov A."/>
            <person name="Lipzen A."/>
            <person name="Mereny Z."/>
            <person name="Hegedus B."/>
            <person name="Baldrian P."/>
            <person name="Stursova M."/>
            <person name="Weitz H."/>
            <person name="Taylor A."/>
            <person name="Grigoriev I.V."/>
            <person name="Nagy L.G."/>
            <person name="Martin F."/>
            <person name="Kauserud H."/>
        </authorList>
    </citation>
    <scope>NUCLEOTIDE SEQUENCE</scope>
    <source>
        <strain evidence="2">CBHHK067</strain>
    </source>
</reference>
<dbReference type="EMBL" id="JARKIE010000004">
    <property type="protein sequence ID" value="KAJ7708340.1"/>
    <property type="molecule type" value="Genomic_DNA"/>
</dbReference>
<keyword evidence="3" id="KW-1185">Reference proteome</keyword>
<accession>A0AAD7MAZ2</accession>
<sequence length="264" mass="29366">MAESVRILRGCLKSVNLVLHLESPPPTSAPWCFAFRKRTRGHKHYVHDVPLDDSEVGHEQTGANLDHPVQGCKQGAQVEHSQVMHARMKASEKLQKSAEADKWGKRPNKWHHRAEEIQPQLPTRELRLRRKRPCLTKISASGWEWPAKGNNCVTPANLPTVCKREQQSRMIGSGELGSMGGAKCGPIMRVERPCKQVFDPPEDESHQQSIPHVALERHCLTLPVPLQLAQGLYGSLSITGEHLRCDGGPTSNTRNVTTSNSTTV</sequence>
<proteinExistence type="predicted"/>
<dbReference type="AlphaFoldDB" id="A0AAD7MAZ2"/>
<feature type="compositionally biased region" description="Low complexity" evidence="1">
    <location>
        <begin position="250"/>
        <end position="264"/>
    </location>
</feature>
<protein>
    <submittedName>
        <fullName evidence="2">Uncharacterized protein</fullName>
    </submittedName>
</protein>
<evidence type="ECO:0000256" key="1">
    <source>
        <dbReference type="SAM" id="MobiDB-lite"/>
    </source>
</evidence>
<organism evidence="2 3">
    <name type="scientific">Mycena rosella</name>
    <name type="common">Pink bonnet</name>
    <name type="synonym">Agaricus rosellus</name>
    <dbReference type="NCBI Taxonomy" id="1033263"/>
    <lineage>
        <taxon>Eukaryota</taxon>
        <taxon>Fungi</taxon>
        <taxon>Dikarya</taxon>
        <taxon>Basidiomycota</taxon>
        <taxon>Agaricomycotina</taxon>
        <taxon>Agaricomycetes</taxon>
        <taxon>Agaricomycetidae</taxon>
        <taxon>Agaricales</taxon>
        <taxon>Marasmiineae</taxon>
        <taxon>Mycenaceae</taxon>
        <taxon>Mycena</taxon>
    </lineage>
</organism>
<feature type="region of interest" description="Disordered" evidence="1">
    <location>
        <begin position="243"/>
        <end position="264"/>
    </location>
</feature>
<gene>
    <name evidence="2" type="ORF">B0H17DRAFT_1125092</name>
</gene>
<evidence type="ECO:0000313" key="2">
    <source>
        <dbReference type="EMBL" id="KAJ7708340.1"/>
    </source>
</evidence>
<name>A0AAD7MAZ2_MYCRO</name>
<comment type="caution">
    <text evidence="2">The sequence shown here is derived from an EMBL/GenBank/DDBJ whole genome shotgun (WGS) entry which is preliminary data.</text>
</comment>
<evidence type="ECO:0000313" key="3">
    <source>
        <dbReference type="Proteomes" id="UP001221757"/>
    </source>
</evidence>
<dbReference type="Proteomes" id="UP001221757">
    <property type="component" value="Unassembled WGS sequence"/>
</dbReference>